<dbReference type="GO" id="GO:0006508">
    <property type="term" value="P:proteolysis"/>
    <property type="evidence" value="ECO:0007669"/>
    <property type="project" value="UniProtKB-KW"/>
</dbReference>
<comment type="subcellular location">
    <subcellularLocation>
        <location evidence="2">Membrane</location>
        <topology evidence="2">Multi-pass membrane protein</topology>
    </subcellularLocation>
</comment>
<keyword evidence="5 10" id="KW-0812">Transmembrane</keyword>
<dbReference type="GO" id="GO:0008233">
    <property type="term" value="F:peptidase activity"/>
    <property type="evidence" value="ECO:0007669"/>
    <property type="project" value="UniProtKB-KW"/>
</dbReference>
<evidence type="ECO:0000256" key="1">
    <source>
        <dbReference type="ARBA" id="ARBA00001947"/>
    </source>
</evidence>
<name>A0A0K1EN54_CHOCO</name>
<reference evidence="12 13" key="1">
    <citation type="submission" date="2015-07" db="EMBL/GenBank/DDBJ databases">
        <title>Genome analysis of myxobacterium Chondromyces crocatus Cm c5 reveals a high potential for natural compound synthesis and the genetic basis for the loss of fruiting body formation.</title>
        <authorList>
            <person name="Zaburannyi N."/>
            <person name="Bunk B."/>
            <person name="Maier J."/>
            <person name="Overmann J."/>
            <person name="Mueller R."/>
        </authorList>
    </citation>
    <scope>NUCLEOTIDE SEQUENCE [LARGE SCALE GENOMIC DNA]</scope>
    <source>
        <strain evidence="12 13">Cm c5</strain>
    </source>
</reference>
<evidence type="ECO:0000256" key="5">
    <source>
        <dbReference type="ARBA" id="ARBA00022692"/>
    </source>
</evidence>
<evidence type="ECO:0000256" key="3">
    <source>
        <dbReference type="ARBA" id="ARBA00007931"/>
    </source>
</evidence>
<keyword evidence="13" id="KW-1185">Reference proteome</keyword>
<evidence type="ECO:0000256" key="8">
    <source>
        <dbReference type="ARBA" id="ARBA00022989"/>
    </source>
</evidence>
<comment type="cofactor">
    <cofactor evidence="1">
        <name>Zn(2+)</name>
        <dbReference type="ChEBI" id="CHEBI:29105"/>
    </cofactor>
</comment>
<feature type="domain" description="Peptidase M50" evidence="11">
    <location>
        <begin position="52"/>
        <end position="219"/>
    </location>
</feature>
<keyword evidence="6" id="KW-0378">Hydrolase</keyword>
<feature type="transmembrane region" description="Helical" evidence="10">
    <location>
        <begin position="12"/>
        <end position="29"/>
    </location>
</feature>
<dbReference type="Proteomes" id="UP000067626">
    <property type="component" value="Chromosome"/>
</dbReference>
<keyword evidence="8 10" id="KW-1133">Transmembrane helix</keyword>
<accession>A0A0K1EN54</accession>
<evidence type="ECO:0000256" key="10">
    <source>
        <dbReference type="SAM" id="Phobius"/>
    </source>
</evidence>
<evidence type="ECO:0000313" key="13">
    <source>
        <dbReference type="Proteomes" id="UP000067626"/>
    </source>
</evidence>
<gene>
    <name evidence="12" type="ORF">CMC5_064940</name>
</gene>
<feature type="transmembrane region" description="Helical" evidence="10">
    <location>
        <begin position="172"/>
        <end position="194"/>
    </location>
</feature>
<keyword evidence="7" id="KW-0809">Transit peptide</keyword>
<evidence type="ECO:0000259" key="11">
    <source>
        <dbReference type="Pfam" id="PF02163"/>
    </source>
</evidence>
<dbReference type="PATRIC" id="fig|52.7.peg.7141"/>
<proteinExistence type="inferred from homology"/>
<dbReference type="AlphaFoldDB" id="A0A0K1EN54"/>
<dbReference type="InterPro" id="IPR008915">
    <property type="entry name" value="Peptidase_M50"/>
</dbReference>
<evidence type="ECO:0000256" key="7">
    <source>
        <dbReference type="ARBA" id="ARBA00022946"/>
    </source>
</evidence>
<comment type="similarity">
    <text evidence="3">Belongs to the peptidase M50B family.</text>
</comment>
<dbReference type="PANTHER" id="PTHR31412">
    <property type="entry name" value="ZINC METALLOPROTEASE EGY1"/>
    <property type="match status" value="1"/>
</dbReference>
<dbReference type="InterPro" id="IPR044838">
    <property type="entry name" value="EGY1-like"/>
</dbReference>
<protein>
    <submittedName>
        <fullName evidence="12">Integral membrane protease</fullName>
    </submittedName>
</protein>
<feature type="transmembrane region" description="Helical" evidence="10">
    <location>
        <begin position="114"/>
        <end position="135"/>
    </location>
</feature>
<evidence type="ECO:0000256" key="2">
    <source>
        <dbReference type="ARBA" id="ARBA00004141"/>
    </source>
</evidence>
<feature type="transmembrane region" description="Helical" evidence="10">
    <location>
        <begin position="50"/>
        <end position="70"/>
    </location>
</feature>
<feature type="transmembrane region" description="Helical" evidence="10">
    <location>
        <begin position="247"/>
        <end position="267"/>
    </location>
</feature>
<feature type="transmembrane region" description="Helical" evidence="10">
    <location>
        <begin position="288"/>
        <end position="307"/>
    </location>
</feature>
<feature type="transmembrane region" description="Helical" evidence="10">
    <location>
        <begin position="82"/>
        <end position="102"/>
    </location>
</feature>
<organism evidence="12 13">
    <name type="scientific">Chondromyces crocatus</name>
    <dbReference type="NCBI Taxonomy" id="52"/>
    <lineage>
        <taxon>Bacteria</taxon>
        <taxon>Pseudomonadati</taxon>
        <taxon>Myxococcota</taxon>
        <taxon>Polyangia</taxon>
        <taxon>Polyangiales</taxon>
        <taxon>Polyangiaceae</taxon>
        <taxon>Chondromyces</taxon>
    </lineage>
</organism>
<dbReference type="PANTHER" id="PTHR31412:SF0">
    <property type="entry name" value="ZINC METALLOPROTEASE EGY1, CHLOROPLASTIC-RELATED"/>
    <property type="match status" value="1"/>
</dbReference>
<dbReference type="STRING" id="52.CMC5_064940"/>
<evidence type="ECO:0000256" key="9">
    <source>
        <dbReference type="ARBA" id="ARBA00023136"/>
    </source>
</evidence>
<dbReference type="Pfam" id="PF02163">
    <property type="entry name" value="Peptidase_M50"/>
    <property type="match status" value="1"/>
</dbReference>
<keyword evidence="9 10" id="KW-0472">Membrane</keyword>
<dbReference type="GO" id="GO:0016020">
    <property type="term" value="C:membrane"/>
    <property type="evidence" value="ECO:0007669"/>
    <property type="project" value="UniProtKB-SubCell"/>
</dbReference>
<evidence type="ECO:0000256" key="4">
    <source>
        <dbReference type="ARBA" id="ARBA00022670"/>
    </source>
</evidence>
<dbReference type="KEGG" id="ccro:CMC5_064940"/>
<sequence>MSSQPPSAVPLRWRVNLLLFLLTVVAVFHRGAEPTESGWRGQLEGLMSGWSFAVPLLAILLVHEFGHYFAARAHGVEASLPYFIPLPVVGLLGTMGAVIAMPDRIKSRNALLDIGAAGPLAGMAVAIPVLVVGLLQSNIEPVTGPGALEGQSLLYLALKRALLGPIPPGHDVFLSPTAFAGWAGLLITMINLLPVGQLDGGHIAYALFGPRQNRLSRVVHPLLLGVVAYNLVKFLPPALSAGTREALWQAIGNSSFWLVWFLLVLMLQRLGGGDHPPTDPGELSPTRRLVAVVSLGLFVVLFMPTPWSTY</sequence>
<keyword evidence="4 12" id="KW-0645">Protease</keyword>
<feature type="transmembrane region" description="Helical" evidence="10">
    <location>
        <begin position="215"/>
        <end position="235"/>
    </location>
</feature>
<evidence type="ECO:0000313" key="12">
    <source>
        <dbReference type="EMBL" id="AKT42271.1"/>
    </source>
</evidence>
<dbReference type="EMBL" id="CP012159">
    <property type="protein sequence ID" value="AKT42271.1"/>
    <property type="molecule type" value="Genomic_DNA"/>
</dbReference>
<evidence type="ECO:0000256" key="6">
    <source>
        <dbReference type="ARBA" id="ARBA00022801"/>
    </source>
</evidence>
<dbReference type="CDD" id="cd06160">
    <property type="entry name" value="S2P-M50_like_2"/>
    <property type="match status" value="1"/>
</dbReference>